<protein>
    <submittedName>
        <fullName evidence="1">Glycosyl transferase</fullName>
    </submittedName>
</protein>
<name>A0A5C7DVJ5_9BACT</name>
<accession>A0A5C7DVJ5</accession>
<proteinExistence type="predicted"/>
<evidence type="ECO:0000313" key="1">
    <source>
        <dbReference type="EMBL" id="TXE81542.1"/>
    </source>
</evidence>
<dbReference type="Gene3D" id="3.90.550.10">
    <property type="entry name" value="Spore Coat Polysaccharide Biosynthesis Protein SpsA, Chain A"/>
    <property type="match status" value="1"/>
</dbReference>
<organism evidence="1 2">
    <name type="scientific">Campylobacter peloridis</name>
    <dbReference type="NCBI Taxonomy" id="488546"/>
    <lineage>
        <taxon>Bacteria</taxon>
        <taxon>Pseudomonadati</taxon>
        <taxon>Campylobacterota</taxon>
        <taxon>Epsilonproteobacteria</taxon>
        <taxon>Campylobacterales</taxon>
        <taxon>Campylobacteraceae</taxon>
        <taxon>Campylobacter</taxon>
    </lineage>
</organism>
<dbReference type="RefSeq" id="WP_147575499.1">
    <property type="nucleotide sequence ID" value="NZ_VOWB01000047.1"/>
</dbReference>
<dbReference type="InterPro" id="IPR002495">
    <property type="entry name" value="Glyco_trans_8"/>
</dbReference>
<comment type="caution">
    <text evidence="1">The sequence shown here is derived from an EMBL/GenBank/DDBJ whole genome shotgun (WGS) entry which is preliminary data.</text>
</comment>
<dbReference type="SUPFAM" id="SSF53448">
    <property type="entry name" value="Nucleotide-diphospho-sugar transferases"/>
    <property type="match status" value="1"/>
</dbReference>
<dbReference type="EMBL" id="VOWB01000047">
    <property type="protein sequence ID" value="TXE81542.1"/>
    <property type="molecule type" value="Genomic_DNA"/>
</dbReference>
<dbReference type="Proteomes" id="UP000321310">
    <property type="component" value="Unassembled WGS sequence"/>
</dbReference>
<gene>
    <name evidence="1" type="ORF">FPD46_04425</name>
</gene>
<dbReference type="AlphaFoldDB" id="A0A5C7DVJ5"/>
<sequence length="401" mass="47447">MKHKLGILLAATKNSSFTIGTLLINIMDVMSKKVDVFYILHDGFSLNDQNIMQKIVKNKKIKFIPFTQENFLATLGKNQNDINNLFFLKRWTHMAFARFEAFKFLDECESIIYLDFDVLLLKSIDELSKLRTKKYHFGARLGKTLLQATLPLEKKHNNKCVYQTGILVFNDLIPNPLECYQFIYNYLSQDIKNWQDQGIFSLMVYENHFKVKDLKDKYTGSTHYLTNLTQNASIVHASGVNSRFWNSKFCNQTWPKWQEYYEKWLKLGGSKYIGSFHKDNKQSIQRTRYHLSYKLGYAFIECTKNKKKIPFLPFTLLKIYYKHTKLAKQYQKDLKTKPYLKLPPLSSYDDYKSEGIKNQNTYSYKIGQALIKAQKNWYGGGYIQFIKELRHFAKEYKNKQK</sequence>
<reference evidence="1 2" key="1">
    <citation type="submission" date="2019-07" db="EMBL/GenBank/DDBJ databases">
        <title>Rapid identification of Enteric Bacteria from Whole Genome Sequences (WGS) using Average Nucleotide Identity (ANI).</title>
        <authorList>
            <person name="Lane C."/>
        </authorList>
    </citation>
    <scope>NUCLEOTIDE SEQUENCE [LARGE SCALE GENOMIC DNA]</scope>
    <source>
        <strain evidence="1 2">2016D-0250</strain>
    </source>
</reference>
<keyword evidence="1" id="KW-0808">Transferase</keyword>
<dbReference type="GO" id="GO:0016757">
    <property type="term" value="F:glycosyltransferase activity"/>
    <property type="evidence" value="ECO:0007669"/>
    <property type="project" value="InterPro"/>
</dbReference>
<dbReference type="Pfam" id="PF01501">
    <property type="entry name" value="Glyco_transf_8"/>
    <property type="match status" value="1"/>
</dbReference>
<evidence type="ECO:0000313" key="2">
    <source>
        <dbReference type="Proteomes" id="UP000321310"/>
    </source>
</evidence>
<dbReference type="InterPro" id="IPR029044">
    <property type="entry name" value="Nucleotide-diphossugar_trans"/>
</dbReference>